<name>A0A0C9T3E4_SPHS4</name>
<evidence type="ECO:0000256" key="2">
    <source>
        <dbReference type="ARBA" id="ARBA00022737"/>
    </source>
</evidence>
<keyword evidence="2" id="KW-0677">Repeat</keyword>
<accession>A0A0C9T3E4</accession>
<evidence type="ECO:0000256" key="3">
    <source>
        <dbReference type="PROSITE-ProRule" id="PRU00221"/>
    </source>
</evidence>
<sequence>PFEGHEGLVRSVAFFPDGQRVVSGSSDKTIRIWNAETGQLVSAPLEGHEDDIMSVAFSPNDQRVFSRSQSKNIQNWTTDTCILHTSSHVSSSTQQINLNQNAIRKSGWIFNEYQHYLLWIPPSYRVQLWLPAYVTVIGKQMVTLDLSNFMWGESWTKAWKP</sequence>
<evidence type="ECO:0000313" key="5">
    <source>
        <dbReference type="Proteomes" id="UP000054279"/>
    </source>
</evidence>
<dbReference type="PROSITE" id="PS50082">
    <property type="entry name" value="WD_REPEATS_2"/>
    <property type="match status" value="2"/>
</dbReference>
<dbReference type="PANTHER" id="PTHR22847">
    <property type="entry name" value="WD40 REPEAT PROTEIN"/>
    <property type="match status" value="1"/>
</dbReference>
<evidence type="ECO:0000256" key="1">
    <source>
        <dbReference type="ARBA" id="ARBA00022574"/>
    </source>
</evidence>
<feature type="repeat" description="WD" evidence="3">
    <location>
        <begin position="45"/>
        <end position="80"/>
    </location>
</feature>
<dbReference type="HOGENOM" id="CLU_000288_57_19_1"/>
<dbReference type="InterPro" id="IPR001680">
    <property type="entry name" value="WD40_rpt"/>
</dbReference>
<dbReference type="SMART" id="SM00320">
    <property type="entry name" value="WD40"/>
    <property type="match status" value="2"/>
</dbReference>
<keyword evidence="5" id="KW-1185">Reference proteome</keyword>
<dbReference type="PROSITE" id="PS50294">
    <property type="entry name" value="WD_REPEATS_REGION"/>
    <property type="match status" value="2"/>
</dbReference>
<dbReference type="Proteomes" id="UP000054279">
    <property type="component" value="Unassembled WGS sequence"/>
</dbReference>
<dbReference type="InterPro" id="IPR019775">
    <property type="entry name" value="WD40_repeat_CS"/>
</dbReference>
<dbReference type="OrthoDB" id="6262491at2759"/>
<dbReference type="PANTHER" id="PTHR22847:SF637">
    <property type="entry name" value="WD REPEAT DOMAIN 5B"/>
    <property type="match status" value="1"/>
</dbReference>
<keyword evidence="1 3" id="KW-0853">WD repeat</keyword>
<organism evidence="4 5">
    <name type="scientific">Sphaerobolus stellatus (strain SS14)</name>
    <dbReference type="NCBI Taxonomy" id="990650"/>
    <lineage>
        <taxon>Eukaryota</taxon>
        <taxon>Fungi</taxon>
        <taxon>Dikarya</taxon>
        <taxon>Basidiomycota</taxon>
        <taxon>Agaricomycotina</taxon>
        <taxon>Agaricomycetes</taxon>
        <taxon>Phallomycetidae</taxon>
        <taxon>Geastrales</taxon>
        <taxon>Sphaerobolaceae</taxon>
        <taxon>Sphaerobolus</taxon>
    </lineage>
</organism>
<dbReference type="InterPro" id="IPR036322">
    <property type="entry name" value="WD40_repeat_dom_sf"/>
</dbReference>
<dbReference type="Pfam" id="PF00400">
    <property type="entry name" value="WD40"/>
    <property type="match status" value="2"/>
</dbReference>
<dbReference type="GO" id="GO:1990234">
    <property type="term" value="C:transferase complex"/>
    <property type="evidence" value="ECO:0007669"/>
    <property type="project" value="UniProtKB-ARBA"/>
</dbReference>
<evidence type="ECO:0008006" key="6">
    <source>
        <dbReference type="Google" id="ProtNLM"/>
    </source>
</evidence>
<dbReference type="SUPFAM" id="SSF50978">
    <property type="entry name" value="WD40 repeat-like"/>
    <property type="match status" value="1"/>
</dbReference>
<dbReference type="InterPro" id="IPR015943">
    <property type="entry name" value="WD40/YVTN_repeat-like_dom_sf"/>
</dbReference>
<dbReference type="Gene3D" id="2.130.10.10">
    <property type="entry name" value="YVTN repeat-like/Quinoprotein amine dehydrogenase"/>
    <property type="match status" value="1"/>
</dbReference>
<dbReference type="AlphaFoldDB" id="A0A0C9T3E4"/>
<reference evidence="4 5" key="1">
    <citation type="submission" date="2014-06" db="EMBL/GenBank/DDBJ databases">
        <title>Evolutionary Origins and Diversification of the Mycorrhizal Mutualists.</title>
        <authorList>
            <consortium name="DOE Joint Genome Institute"/>
            <consortium name="Mycorrhizal Genomics Consortium"/>
            <person name="Kohler A."/>
            <person name="Kuo A."/>
            <person name="Nagy L.G."/>
            <person name="Floudas D."/>
            <person name="Copeland A."/>
            <person name="Barry K.W."/>
            <person name="Cichocki N."/>
            <person name="Veneault-Fourrey C."/>
            <person name="LaButti K."/>
            <person name="Lindquist E.A."/>
            <person name="Lipzen A."/>
            <person name="Lundell T."/>
            <person name="Morin E."/>
            <person name="Murat C."/>
            <person name="Riley R."/>
            <person name="Ohm R."/>
            <person name="Sun H."/>
            <person name="Tunlid A."/>
            <person name="Henrissat B."/>
            <person name="Grigoriev I.V."/>
            <person name="Hibbett D.S."/>
            <person name="Martin F."/>
        </authorList>
    </citation>
    <scope>NUCLEOTIDE SEQUENCE [LARGE SCALE GENOMIC DNA]</scope>
    <source>
        <strain evidence="4 5">SS14</strain>
    </source>
</reference>
<feature type="non-terminal residue" evidence="4">
    <location>
        <position position="1"/>
    </location>
</feature>
<dbReference type="GO" id="GO:0005634">
    <property type="term" value="C:nucleus"/>
    <property type="evidence" value="ECO:0007669"/>
    <property type="project" value="TreeGrafter"/>
</dbReference>
<dbReference type="EMBL" id="KN837692">
    <property type="protein sequence ID" value="KIJ23398.1"/>
    <property type="molecule type" value="Genomic_DNA"/>
</dbReference>
<gene>
    <name evidence="4" type="ORF">M422DRAFT_195971</name>
</gene>
<evidence type="ECO:0000313" key="4">
    <source>
        <dbReference type="EMBL" id="KIJ23398.1"/>
    </source>
</evidence>
<feature type="repeat" description="WD" evidence="3">
    <location>
        <begin position="2"/>
        <end position="43"/>
    </location>
</feature>
<dbReference type="PROSITE" id="PS00678">
    <property type="entry name" value="WD_REPEATS_1"/>
    <property type="match status" value="1"/>
</dbReference>
<proteinExistence type="predicted"/>
<protein>
    <recommendedName>
        <fullName evidence="6">WD40 repeat-like protein</fullName>
    </recommendedName>
</protein>